<feature type="region of interest" description="Disordered" evidence="1">
    <location>
        <begin position="1"/>
        <end position="66"/>
    </location>
</feature>
<evidence type="ECO:0000256" key="1">
    <source>
        <dbReference type="SAM" id="MobiDB-lite"/>
    </source>
</evidence>
<sequence>MADKVTNDHEEHEQPSQAPPPYDVAMSNVTSSGPFVAQSAHKGQDVKVPAQSPGSAAGPPPQFPSMPSTTVYNYVNPVTHEHIVSLLPPDHPQMICLQQGGHVPHSHFGLLGILAAIFGSHWAWGYACSTAESIASDAVLSLKKASADDLQGTLTSHGCALD</sequence>
<organism evidence="2 3">
    <name type="scientific">Grifola frondosa</name>
    <name type="common">Maitake</name>
    <name type="synonym">Polyporus frondosus</name>
    <dbReference type="NCBI Taxonomy" id="5627"/>
    <lineage>
        <taxon>Eukaryota</taxon>
        <taxon>Fungi</taxon>
        <taxon>Dikarya</taxon>
        <taxon>Basidiomycota</taxon>
        <taxon>Agaricomycotina</taxon>
        <taxon>Agaricomycetes</taxon>
        <taxon>Polyporales</taxon>
        <taxon>Grifolaceae</taxon>
        <taxon>Grifola</taxon>
    </lineage>
</organism>
<feature type="compositionally biased region" description="Basic and acidic residues" evidence="1">
    <location>
        <begin position="1"/>
        <end position="14"/>
    </location>
</feature>
<dbReference type="OMA" id="DRKVYCE"/>
<dbReference type="EMBL" id="LUGG01000025">
    <property type="protein sequence ID" value="OBZ67185.1"/>
    <property type="molecule type" value="Genomic_DNA"/>
</dbReference>
<gene>
    <name evidence="2" type="ORF">A0H81_12781</name>
</gene>
<dbReference type="Proteomes" id="UP000092993">
    <property type="component" value="Unassembled WGS sequence"/>
</dbReference>
<comment type="caution">
    <text evidence="2">The sequence shown here is derived from an EMBL/GenBank/DDBJ whole genome shotgun (WGS) entry which is preliminary data.</text>
</comment>
<dbReference type="AlphaFoldDB" id="A0A1C7LQS5"/>
<evidence type="ECO:0000313" key="2">
    <source>
        <dbReference type="EMBL" id="OBZ67185.1"/>
    </source>
</evidence>
<name>A0A1C7LQS5_GRIFR</name>
<dbReference type="OrthoDB" id="2564984at2759"/>
<evidence type="ECO:0000313" key="3">
    <source>
        <dbReference type="Proteomes" id="UP000092993"/>
    </source>
</evidence>
<accession>A0A1C7LQS5</accession>
<keyword evidence="3" id="KW-1185">Reference proteome</keyword>
<protein>
    <submittedName>
        <fullName evidence="2">Uncharacterized protein</fullName>
    </submittedName>
</protein>
<reference evidence="2 3" key="1">
    <citation type="submission" date="2016-03" db="EMBL/GenBank/DDBJ databases">
        <title>Whole genome sequencing of Grifola frondosa 9006-11.</title>
        <authorList>
            <person name="Min B."/>
            <person name="Park H."/>
            <person name="Kim J.-G."/>
            <person name="Cho H."/>
            <person name="Oh Y.-L."/>
            <person name="Kong W.-S."/>
            <person name="Choi I.-G."/>
        </authorList>
    </citation>
    <scope>NUCLEOTIDE SEQUENCE [LARGE SCALE GENOMIC DNA]</scope>
    <source>
        <strain evidence="2 3">9006-11</strain>
    </source>
</reference>
<proteinExistence type="predicted"/>